<comment type="caution">
    <text evidence="2">The sequence shown here is derived from an EMBL/GenBank/DDBJ whole genome shotgun (WGS) entry which is preliminary data.</text>
</comment>
<dbReference type="OrthoDB" id="5018025at2759"/>
<dbReference type="AlphaFoldDB" id="A0A9P9L7Z4"/>
<sequence>MRLVDTTSSAFKPASRFAALSHMWGDISTSPPLQTFQSNLEQLRQNIEPTDLPKNFADAARVCIRLGIPYLWIDSLCIIQNSADDWKREAVKMHLVYRHAVVTIVATSATSTHDGFLDRDFKKTLAAKIHYSLEYGQESAPSGHGRNRYIVFYRRQHYEDSFPTYAINNSKWNTRAWTMQERSLSTRLIHFCRNKIFFECRSCIKSEENEPAAHYALMTRILWPRDPSTSWDTLYEYWQWCLIQYCPRNLTKGKDKLIAIQSVAEEMMSTTKWEYIRFAGMWRHKIKEELFWIFPYGEARRPDASRAPSWSWSALDGHVSFNPRILPKGKRSVPEPLALIFEEIKMEVIDVYPSREDTPSDEIHGYLEVKAWVRPISTVVRAKSVNDDEEFFMFKLVAGTDGVSHGSGEQEHVFAHGRLDMDAPRGNARLLYLHIGVDKRPTGLILELGPEDTARTGKSPEVWRRVGVATLFDDERGLILSQNLFGTGTGRSKIIMV</sequence>
<proteinExistence type="predicted"/>
<gene>
    <name evidence="2" type="ORF">B0J15DRAFT_557580</name>
</gene>
<dbReference type="InterPro" id="IPR010730">
    <property type="entry name" value="HET"/>
</dbReference>
<dbReference type="PANTHER" id="PTHR33112">
    <property type="entry name" value="DOMAIN PROTEIN, PUTATIVE-RELATED"/>
    <property type="match status" value="1"/>
</dbReference>
<evidence type="ECO:0000313" key="2">
    <source>
        <dbReference type="EMBL" id="KAH7275524.1"/>
    </source>
</evidence>
<evidence type="ECO:0000313" key="3">
    <source>
        <dbReference type="Proteomes" id="UP000736672"/>
    </source>
</evidence>
<evidence type="ECO:0000259" key="1">
    <source>
        <dbReference type="Pfam" id="PF06985"/>
    </source>
</evidence>
<dbReference type="Pfam" id="PF06985">
    <property type="entry name" value="HET"/>
    <property type="match status" value="1"/>
</dbReference>
<reference evidence="2" key="1">
    <citation type="journal article" date="2021" name="Nat. Commun.">
        <title>Genetic determinants of endophytism in the Arabidopsis root mycobiome.</title>
        <authorList>
            <person name="Mesny F."/>
            <person name="Miyauchi S."/>
            <person name="Thiergart T."/>
            <person name="Pickel B."/>
            <person name="Atanasova L."/>
            <person name="Karlsson M."/>
            <person name="Huettel B."/>
            <person name="Barry K.W."/>
            <person name="Haridas S."/>
            <person name="Chen C."/>
            <person name="Bauer D."/>
            <person name="Andreopoulos W."/>
            <person name="Pangilinan J."/>
            <person name="LaButti K."/>
            <person name="Riley R."/>
            <person name="Lipzen A."/>
            <person name="Clum A."/>
            <person name="Drula E."/>
            <person name="Henrissat B."/>
            <person name="Kohler A."/>
            <person name="Grigoriev I.V."/>
            <person name="Martin F.M."/>
            <person name="Hacquard S."/>
        </authorList>
    </citation>
    <scope>NUCLEOTIDE SEQUENCE</scope>
    <source>
        <strain evidence="2">FSSC 5 MPI-SDFR-AT-0091</strain>
    </source>
</reference>
<dbReference type="Proteomes" id="UP000736672">
    <property type="component" value="Unassembled WGS sequence"/>
</dbReference>
<keyword evidence="3" id="KW-1185">Reference proteome</keyword>
<name>A0A9P9L7Z4_FUSSL</name>
<protein>
    <submittedName>
        <fullName evidence="2">Heterokaryon incompatibility protein-domain-containing protein</fullName>
    </submittedName>
</protein>
<dbReference type="PANTHER" id="PTHR33112:SF16">
    <property type="entry name" value="HETEROKARYON INCOMPATIBILITY DOMAIN-CONTAINING PROTEIN"/>
    <property type="match status" value="1"/>
</dbReference>
<accession>A0A9P9L7Z4</accession>
<dbReference type="EMBL" id="JAGTJS010000001">
    <property type="protein sequence ID" value="KAH7275524.1"/>
    <property type="molecule type" value="Genomic_DNA"/>
</dbReference>
<feature type="domain" description="Heterokaryon incompatibility" evidence="1">
    <location>
        <begin position="17"/>
        <end position="181"/>
    </location>
</feature>
<organism evidence="2 3">
    <name type="scientific">Fusarium solani</name>
    <name type="common">Filamentous fungus</name>
    <dbReference type="NCBI Taxonomy" id="169388"/>
    <lineage>
        <taxon>Eukaryota</taxon>
        <taxon>Fungi</taxon>
        <taxon>Dikarya</taxon>
        <taxon>Ascomycota</taxon>
        <taxon>Pezizomycotina</taxon>
        <taxon>Sordariomycetes</taxon>
        <taxon>Hypocreomycetidae</taxon>
        <taxon>Hypocreales</taxon>
        <taxon>Nectriaceae</taxon>
        <taxon>Fusarium</taxon>
        <taxon>Fusarium solani species complex</taxon>
    </lineage>
</organism>